<feature type="domain" description="ABM" evidence="1">
    <location>
        <begin position="15"/>
        <end position="86"/>
    </location>
</feature>
<dbReference type="PANTHER" id="PTHR37811">
    <property type="entry name" value="BLL5343 PROTEIN"/>
    <property type="match status" value="1"/>
</dbReference>
<dbReference type="Pfam" id="PF03992">
    <property type="entry name" value="ABM"/>
    <property type="match status" value="1"/>
</dbReference>
<comment type="caution">
    <text evidence="2">The sequence shown here is derived from an EMBL/GenBank/DDBJ whole genome shotgun (WGS) entry which is preliminary data.</text>
</comment>
<dbReference type="InterPro" id="IPR007138">
    <property type="entry name" value="ABM_dom"/>
</dbReference>
<dbReference type="PANTHER" id="PTHR37811:SF2">
    <property type="entry name" value="ABM DOMAIN-CONTAINING PROTEIN"/>
    <property type="match status" value="1"/>
</dbReference>
<dbReference type="Proteomes" id="UP000656042">
    <property type="component" value="Unassembled WGS sequence"/>
</dbReference>
<reference evidence="2" key="1">
    <citation type="journal article" date="2014" name="Int. J. Syst. Evol. Microbiol.">
        <title>Complete genome sequence of Corynebacterium casei LMG S-19264T (=DSM 44701T), isolated from a smear-ripened cheese.</title>
        <authorList>
            <consortium name="US DOE Joint Genome Institute (JGI-PGF)"/>
            <person name="Walter F."/>
            <person name="Albersmeier A."/>
            <person name="Kalinowski J."/>
            <person name="Ruckert C."/>
        </authorList>
    </citation>
    <scope>NUCLEOTIDE SEQUENCE</scope>
    <source>
        <strain evidence="2">CGMCC 4.7299</strain>
    </source>
</reference>
<protein>
    <submittedName>
        <fullName evidence="2">Polysaccharide biosynthesis protein</fullName>
    </submittedName>
</protein>
<name>A0A8J3BXJ4_9ACTN</name>
<dbReference type="RefSeq" id="WP_189078258.1">
    <property type="nucleotide sequence ID" value="NZ_BMMX01000003.1"/>
</dbReference>
<organism evidence="2 3">
    <name type="scientific">Mangrovihabitans endophyticus</name>
    <dbReference type="NCBI Taxonomy" id="1751298"/>
    <lineage>
        <taxon>Bacteria</taxon>
        <taxon>Bacillati</taxon>
        <taxon>Actinomycetota</taxon>
        <taxon>Actinomycetes</taxon>
        <taxon>Micromonosporales</taxon>
        <taxon>Micromonosporaceae</taxon>
        <taxon>Mangrovihabitans</taxon>
    </lineage>
</organism>
<dbReference type="Gene3D" id="3.30.70.100">
    <property type="match status" value="1"/>
</dbReference>
<evidence type="ECO:0000259" key="1">
    <source>
        <dbReference type="Pfam" id="PF03992"/>
    </source>
</evidence>
<evidence type="ECO:0000313" key="2">
    <source>
        <dbReference type="EMBL" id="GGK81277.1"/>
    </source>
</evidence>
<dbReference type="EMBL" id="BMMX01000003">
    <property type="protein sequence ID" value="GGK81277.1"/>
    <property type="molecule type" value="Genomic_DNA"/>
</dbReference>
<dbReference type="InterPro" id="IPR011008">
    <property type="entry name" value="Dimeric_a/b-barrel"/>
</dbReference>
<evidence type="ECO:0000313" key="3">
    <source>
        <dbReference type="Proteomes" id="UP000656042"/>
    </source>
</evidence>
<dbReference type="AlphaFoldDB" id="A0A8J3BXJ4"/>
<reference evidence="2" key="2">
    <citation type="submission" date="2020-09" db="EMBL/GenBank/DDBJ databases">
        <authorList>
            <person name="Sun Q."/>
            <person name="Zhou Y."/>
        </authorList>
    </citation>
    <scope>NUCLEOTIDE SEQUENCE</scope>
    <source>
        <strain evidence="2">CGMCC 4.7299</strain>
    </source>
</reference>
<keyword evidence="3" id="KW-1185">Reference proteome</keyword>
<dbReference type="SUPFAM" id="SSF54909">
    <property type="entry name" value="Dimeric alpha+beta barrel"/>
    <property type="match status" value="1"/>
</dbReference>
<accession>A0A8J3BXJ4</accession>
<proteinExistence type="predicted"/>
<dbReference type="InterPro" id="IPR052936">
    <property type="entry name" value="Jasmonate_Hydroxylase-like"/>
</dbReference>
<gene>
    <name evidence="2" type="ORF">GCM10012284_14080</name>
</gene>
<sequence>MRSSTDPIADTPQPPYVAVIFTSTRTEGDHGYAAMADAMVTLAGKQPGFLGIEAARDALGITVSYWTDQQAARDWKQVSAHLVAQRRGREAWYRDYRVRVATVEREYGMHDGTGPRPAGQR</sequence>